<gene>
    <name evidence="1" type="ORF">thalar_03295</name>
</gene>
<name>S9RHK2_9RHOB</name>
<protein>
    <submittedName>
        <fullName evidence="1">Uncharacterized protein</fullName>
    </submittedName>
</protein>
<evidence type="ECO:0000313" key="1">
    <source>
        <dbReference type="EMBL" id="EPX77570.1"/>
    </source>
</evidence>
<keyword evidence="2" id="KW-1185">Reference proteome</keyword>
<dbReference type="STRING" id="1123360.thalar_03295"/>
<dbReference type="AlphaFoldDB" id="S9RHK2"/>
<dbReference type="EMBL" id="AONI01000015">
    <property type="protein sequence ID" value="EPX77570.1"/>
    <property type="molecule type" value="Genomic_DNA"/>
</dbReference>
<dbReference type="HOGENOM" id="CLU_753982_0_0_5"/>
<reference evidence="2" key="1">
    <citation type="journal article" date="2013" name="Stand. Genomic Sci.">
        <title>Genome sequence of the Litoreibacter arenae type strain (DSM 19593(T)), a member of the Roseobacter clade isolated from sea sand.</title>
        <authorList>
            <person name="Riedel T."/>
            <person name="Fiebig A."/>
            <person name="Petersen J."/>
            <person name="Gronow S."/>
            <person name="Kyrpides N.C."/>
            <person name="Goker M."/>
            <person name="Klenk H.P."/>
        </authorList>
    </citation>
    <scope>NUCLEOTIDE SEQUENCE [LARGE SCALE GENOMIC DNA]</scope>
    <source>
        <strain evidence="2">DSM 19593</strain>
    </source>
</reference>
<comment type="caution">
    <text evidence="1">The sequence shown here is derived from an EMBL/GenBank/DDBJ whole genome shotgun (WGS) entry which is preliminary data.</text>
</comment>
<dbReference type="OrthoDB" id="9820069at2"/>
<dbReference type="RefSeq" id="WP_021102641.1">
    <property type="nucleotide sequence ID" value="NZ_KE557314.1"/>
</dbReference>
<proteinExistence type="predicted"/>
<accession>S9RHK2</accession>
<sequence length="367" mass="41942">MYEWRGWAKYGFWEHISAEDFLGCGDQSEISELKRILELVVPTVHVPLGGDGPLGSNRRATLRDEPKLLQHIRRGLYDRSLREISKEFSATKGPDSGEPMDGYLARQSEARGGDESFKLFQLKWAAINLETLNAGLPDELNYEWLIAAEERAIKAIEREGVIFQRHARKPHKLNFEKTFVRMGEKPKTRAKDLCSDQHRDGVWVGADEREANAYSLAEIADENPKWVGTIVFHAANILLAVRTLKMQLSLLPPVCSNEEMWSPENVSAHMMEATELSCSIGYHLHALEDHYLLKLAQGKKKQEKPLIENNSKRRKDNERRDQEILNLMDKHVAAGLSVTNAARKVEIEHRFELSLSRIRAIYYEANS</sequence>
<organism evidence="1 2">
    <name type="scientific">Litoreibacter arenae DSM 19593</name>
    <dbReference type="NCBI Taxonomy" id="1123360"/>
    <lineage>
        <taxon>Bacteria</taxon>
        <taxon>Pseudomonadati</taxon>
        <taxon>Pseudomonadota</taxon>
        <taxon>Alphaproteobacteria</taxon>
        <taxon>Rhodobacterales</taxon>
        <taxon>Roseobacteraceae</taxon>
        <taxon>Litoreibacter</taxon>
    </lineage>
</organism>
<evidence type="ECO:0000313" key="2">
    <source>
        <dbReference type="Proteomes" id="UP000015351"/>
    </source>
</evidence>
<dbReference type="Proteomes" id="UP000015351">
    <property type="component" value="Unassembled WGS sequence"/>
</dbReference>